<dbReference type="CDD" id="cd00037">
    <property type="entry name" value="CLECT"/>
    <property type="match status" value="1"/>
</dbReference>
<proteinExistence type="predicted"/>
<dbReference type="Gene3D" id="3.10.100.10">
    <property type="entry name" value="Mannose-Binding Protein A, subunit A"/>
    <property type="match status" value="1"/>
</dbReference>
<dbReference type="AlphaFoldDB" id="A0A9P1IMF8"/>
<dbReference type="EMBL" id="CANHGI010000004">
    <property type="protein sequence ID" value="CAI5447043.1"/>
    <property type="molecule type" value="Genomic_DNA"/>
</dbReference>
<protein>
    <recommendedName>
        <fullName evidence="4">C-type lectin domain-containing protein</fullName>
    </recommendedName>
</protein>
<dbReference type="InterPro" id="IPR016187">
    <property type="entry name" value="CTDL_fold"/>
</dbReference>
<accession>A0A9P1IMF8</accession>
<keyword evidence="1" id="KW-0732">Signal</keyword>
<feature type="chain" id="PRO_5040360904" description="C-type lectin domain-containing protein" evidence="1">
    <location>
        <begin position="27"/>
        <end position="203"/>
    </location>
</feature>
<feature type="signal peptide" evidence="1">
    <location>
        <begin position="1"/>
        <end position="26"/>
    </location>
</feature>
<dbReference type="SUPFAM" id="SSF56436">
    <property type="entry name" value="C-type lectin-like"/>
    <property type="match status" value="1"/>
</dbReference>
<evidence type="ECO:0000313" key="2">
    <source>
        <dbReference type="EMBL" id="CAI5447043.1"/>
    </source>
</evidence>
<evidence type="ECO:0000313" key="3">
    <source>
        <dbReference type="Proteomes" id="UP001152747"/>
    </source>
</evidence>
<dbReference type="InterPro" id="IPR016186">
    <property type="entry name" value="C-type_lectin-like/link_sf"/>
</dbReference>
<dbReference type="PANTHER" id="PTHR23124:SF148">
    <property type="entry name" value="C-TYPE LECTIN DOMAIN-CONTAINING PROTEIN-RELATED"/>
    <property type="match status" value="1"/>
</dbReference>
<dbReference type="Proteomes" id="UP001152747">
    <property type="component" value="Unassembled WGS sequence"/>
</dbReference>
<evidence type="ECO:0008006" key="4">
    <source>
        <dbReference type="Google" id="ProtNLM"/>
    </source>
</evidence>
<gene>
    <name evidence="2" type="ORF">CAMP_LOCUS9680</name>
</gene>
<name>A0A9P1IMF8_9PELO</name>
<reference evidence="2" key="1">
    <citation type="submission" date="2022-11" db="EMBL/GenBank/DDBJ databases">
        <authorList>
            <person name="Kikuchi T."/>
        </authorList>
    </citation>
    <scope>NUCLEOTIDE SEQUENCE</scope>
    <source>
        <strain evidence="2">PS1010</strain>
    </source>
</reference>
<keyword evidence="3" id="KW-1185">Reference proteome</keyword>
<organism evidence="2 3">
    <name type="scientific">Caenorhabditis angaria</name>
    <dbReference type="NCBI Taxonomy" id="860376"/>
    <lineage>
        <taxon>Eukaryota</taxon>
        <taxon>Metazoa</taxon>
        <taxon>Ecdysozoa</taxon>
        <taxon>Nematoda</taxon>
        <taxon>Chromadorea</taxon>
        <taxon>Rhabditida</taxon>
        <taxon>Rhabditina</taxon>
        <taxon>Rhabditomorpha</taxon>
        <taxon>Rhabditoidea</taxon>
        <taxon>Rhabditidae</taxon>
        <taxon>Peloderinae</taxon>
        <taxon>Caenorhabditis</taxon>
    </lineage>
</organism>
<dbReference type="PANTHER" id="PTHR23124">
    <property type="entry name" value="C-TYPE LECTIN DOMAIN-CONTAINING PROTEIN-RELATED-RELATED"/>
    <property type="match status" value="1"/>
</dbReference>
<evidence type="ECO:0000256" key="1">
    <source>
        <dbReference type="SAM" id="SignalP"/>
    </source>
</evidence>
<comment type="caution">
    <text evidence="2">The sequence shown here is derived from an EMBL/GenBank/DDBJ whole genome shotgun (WGS) entry which is preliminary data.</text>
</comment>
<sequence length="203" mass="22279">MISLISYFSVLFFFLKPLDLCVPTQAIEEPLFLTTSTTSTTTTPAPICLDSTWTLFDRGTYFWCMKIYRGSILGPQAAASCASLDSSAVPSGFQDTSEISKMMSVASSEVPGSYYLFIGAYRTMACEAVVDVDATCTYQNSFAWTDGHTSGTDGFNWRPGQPENGLAPYGKYQMYCLVNTDGYLDDTFDDEYFPGAVCGMLAR</sequence>